<dbReference type="OrthoDB" id="6247875at2759"/>
<gene>
    <name evidence="1" type="ORF">FCALED_LOCUS8278</name>
</gene>
<dbReference type="Proteomes" id="UP000789570">
    <property type="component" value="Unassembled WGS sequence"/>
</dbReference>
<comment type="caution">
    <text evidence="1">The sequence shown here is derived from an EMBL/GenBank/DDBJ whole genome shotgun (WGS) entry which is preliminary data.</text>
</comment>
<organism evidence="1 2">
    <name type="scientific">Funneliformis caledonium</name>
    <dbReference type="NCBI Taxonomy" id="1117310"/>
    <lineage>
        <taxon>Eukaryota</taxon>
        <taxon>Fungi</taxon>
        <taxon>Fungi incertae sedis</taxon>
        <taxon>Mucoromycota</taxon>
        <taxon>Glomeromycotina</taxon>
        <taxon>Glomeromycetes</taxon>
        <taxon>Glomerales</taxon>
        <taxon>Glomeraceae</taxon>
        <taxon>Funneliformis</taxon>
    </lineage>
</organism>
<protein>
    <submittedName>
        <fullName evidence="1">9550_t:CDS:1</fullName>
    </submittedName>
</protein>
<evidence type="ECO:0000313" key="1">
    <source>
        <dbReference type="EMBL" id="CAG8594661.1"/>
    </source>
</evidence>
<dbReference type="Gene3D" id="1.10.30.10">
    <property type="entry name" value="High mobility group box domain"/>
    <property type="match status" value="1"/>
</dbReference>
<accession>A0A9N9C8N6</accession>
<evidence type="ECO:0000313" key="2">
    <source>
        <dbReference type="Proteomes" id="UP000789570"/>
    </source>
</evidence>
<dbReference type="AlphaFoldDB" id="A0A9N9C8N6"/>
<name>A0A9N9C8N6_9GLOM</name>
<proteinExistence type="predicted"/>
<dbReference type="EMBL" id="CAJVPQ010002370">
    <property type="protein sequence ID" value="CAG8594661.1"/>
    <property type="molecule type" value="Genomic_DNA"/>
</dbReference>
<keyword evidence="2" id="KW-1185">Reference proteome</keyword>
<sequence length="221" mass="26181">MQNITSFHFFEPETFISSNNNGSPKRRVSNMFISYRKEMMIYKPHNMSMTEYSKLVSSWWKKIPNEVKTELQRRYQINRDQKLQNKVNETDQCNGDNNFIYCFMSNNEPESSKNENVKLQSRYQSNQDQNLQNKTDLDHTDVSPNPPYALNDLVTSESILQDQVIDCESPYDYQLLIPNYSNSNGIIDNGKLFNKMIRDCYLTDIPSEIFFNNDLEHTYHY</sequence>
<reference evidence="1" key="1">
    <citation type="submission" date="2021-06" db="EMBL/GenBank/DDBJ databases">
        <authorList>
            <person name="Kallberg Y."/>
            <person name="Tangrot J."/>
            <person name="Rosling A."/>
        </authorList>
    </citation>
    <scope>NUCLEOTIDE SEQUENCE</scope>
    <source>
        <strain evidence="1">UK204</strain>
    </source>
</reference>
<dbReference type="InterPro" id="IPR036910">
    <property type="entry name" value="HMG_box_dom_sf"/>
</dbReference>
<dbReference type="SUPFAM" id="SSF47095">
    <property type="entry name" value="HMG-box"/>
    <property type="match status" value="1"/>
</dbReference>